<name>L9ZSB5_9EURY</name>
<dbReference type="AlphaFoldDB" id="L9ZSB5"/>
<dbReference type="Proteomes" id="UP000011648">
    <property type="component" value="Unassembled WGS sequence"/>
</dbReference>
<gene>
    <name evidence="2" type="ORF">C484_16494</name>
</gene>
<keyword evidence="3" id="KW-1185">Reference proteome</keyword>
<evidence type="ECO:0000313" key="2">
    <source>
        <dbReference type="EMBL" id="ELY88028.1"/>
    </source>
</evidence>
<evidence type="ECO:0000313" key="3">
    <source>
        <dbReference type="Proteomes" id="UP000011648"/>
    </source>
</evidence>
<protein>
    <submittedName>
        <fullName evidence="2">Uncharacterized protein</fullName>
    </submittedName>
</protein>
<dbReference type="PATRIC" id="fig|1230458.4.peg.3345"/>
<proteinExistence type="predicted"/>
<dbReference type="STRING" id="1230458.C484_16494"/>
<organism evidence="2 3">
    <name type="scientific">Natrialba taiwanensis DSM 12281</name>
    <dbReference type="NCBI Taxonomy" id="1230458"/>
    <lineage>
        <taxon>Archaea</taxon>
        <taxon>Methanobacteriati</taxon>
        <taxon>Methanobacteriota</taxon>
        <taxon>Stenosarchaea group</taxon>
        <taxon>Halobacteria</taxon>
        <taxon>Halobacteriales</taxon>
        <taxon>Natrialbaceae</taxon>
        <taxon>Natrialba</taxon>
    </lineage>
</organism>
<dbReference type="EMBL" id="AOIL01000052">
    <property type="protein sequence ID" value="ELY88028.1"/>
    <property type="molecule type" value="Genomic_DNA"/>
</dbReference>
<sequence>MDSDGDLDPDPDRDRDADTDPDIDADVGQSSRPRTEIRSDSNRLTHVFVAFVSSLVYQSATERINADSDQ</sequence>
<accession>L9ZSB5</accession>
<comment type="caution">
    <text evidence="2">The sequence shown here is derived from an EMBL/GenBank/DDBJ whole genome shotgun (WGS) entry which is preliminary data.</text>
</comment>
<evidence type="ECO:0000256" key="1">
    <source>
        <dbReference type="SAM" id="MobiDB-lite"/>
    </source>
</evidence>
<feature type="region of interest" description="Disordered" evidence="1">
    <location>
        <begin position="1"/>
        <end position="40"/>
    </location>
</feature>
<reference evidence="2 3" key="1">
    <citation type="journal article" date="2014" name="PLoS Genet.">
        <title>Phylogenetically driven sequencing of extremely halophilic archaea reveals strategies for static and dynamic osmo-response.</title>
        <authorList>
            <person name="Becker E.A."/>
            <person name="Seitzer P.M."/>
            <person name="Tritt A."/>
            <person name="Larsen D."/>
            <person name="Krusor M."/>
            <person name="Yao A.I."/>
            <person name="Wu D."/>
            <person name="Madern D."/>
            <person name="Eisen J.A."/>
            <person name="Darling A.E."/>
            <person name="Facciotti M.T."/>
        </authorList>
    </citation>
    <scope>NUCLEOTIDE SEQUENCE [LARGE SCALE GENOMIC DNA]</scope>
    <source>
        <strain evidence="2 3">DSM 12281</strain>
    </source>
</reference>